<evidence type="ECO:0000313" key="4">
    <source>
        <dbReference type="Ensembl" id="ENSSFOP00015075160.1"/>
    </source>
</evidence>
<reference evidence="4" key="3">
    <citation type="submission" date="2025-09" db="UniProtKB">
        <authorList>
            <consortium name="Ensembl"/>
        </authorList>
    </citation>
    <scope>IDENTIFICATION</scope>
</reference>
<keyword evidence="5" id="KW-1185">Reference proteome</keyword>
<dbReference type="Proteomes" id="UP000694397">
    <property type="component" value="Chromosome 6"/>
</dbReference>
<feature type="compositionally biased region" description="Basic and acidic residues" evidence="1">
    <location>
        <begin position="190"/>
        <end position="200"/>
    </location>
</feature>
<dbReference type="PANTHER" id="PTHR28645">
    <property type="entry name" value="TRANSMEMBRANE PROTEIN 119"/>
    <property type="match status" value="1"/>
</dbReference>
<dbReference type="GO" id="GO:0030501">
    <property type="term" value="P:positive regulation of bone mineralization"/>
    <property type="evidence" value="ECO:0007669"/>
    <property type="project" value="TreeGrafter"/>
</dbReference>
<evidence type="ECO:0000256" key="2">
    <source>
        <dbReference type="SAM" id="Phobius"/>
    </source>
</evidence>
<reference evidence="4" key="2">
    <citation type="submission" date="2025-08" db="UniProtKB">
        <authorList>
            <consortium name="Ensembl"/>
        </authorList>
    </citation>
    <scope>IDENTIFICATION</scope>
</reference>
<dbReference type="GO" id="GO:0001503">
    <property type="term" value="P:ossification"/>
    <property type="evidence" value="ECO:0007669"/>
    <property type="project" value="InterPro"/>
</dbReference>
<feature type="signal peptide" evidence="3">
    <location>
        <begin position="1"/>
        <end position="23"/>
    </location>
</feature>
<dbReference type="Pfam" id="PF15724">
    <property type="entry name" value="TMEM119"/>
    <property type="match status" value="1"/>
</dbReference>
<evidence type="ECO:0000256" key="1">
    <source>
        <dbReference type="SAM" id="MobiDB-lite"/>
    </source>
</evidence>
<keyword evidence="2" id="KW-0812">Transmembrane</keyword>
<gene>
    <name evidence="4" type="primary">LOC108933058</name>
</gene>
<name>A0A8C9WIK9_SCLFO</name>
<dbReference type="GeneTree" id="ENSGT00990000203805"/>
<proteinExistence type="predicted"/>
<dbReference type="AlphaFoldDB" id="A0A8C9WIK9"/>
<keyword evidence="3" id="KW-0732">Signal</keyword>
<dbReference type="InterPro" id="IPR031453">
    <property type="entry name" value="TMEM119"/>
</dbReference>
<feature type="transmembrane region" description="Helical" evidence="2">
    <location>
        <begin position="85"/>
        <end position="108"/>
    </location>
</feature>
<dbReference type="Ensembl" id="ENSSFOT00015047670.1">
    <property type="protein sequence ID" value="ENSSFOP00015075160.1"/>
    <property type="gene ID" value="ENSSFOG00015026039.1"/>
</dbReference>
<evidence type="ECO:0008006" key="6">
    <source>
        <dbReference type="Google" id="ProtNLM"/>
    </source>
</evidence>
<accession>A0A8C9WIK9</accession>
<keyword evidence="2" id="KW-0472">Membrane</keyword>
<evidence type="ECO:0000313" key="5">
    <source>
        <dbReference type="Proteomes" id="UP000694397"/>
    </source>
</evidence>
<dbReference type="GO" id="GO:0033690">
    <property type="term" value="P:positive regulation of osteoblast proliferation"/>
    <property type="evidence" value="ECO:0007669"/>
    <property type="project" value="TreeGrafter"/>
</dbReference>
<protein>
    <recommendedName>
        <fullName evidence="6">Transmembrane protein 119</fullName>
    </recommendedName>
</protein>
<dbReference type="GO" id="GO:0005886">
    <property type="term" value="C:plasma membrane"/>
    <property type="evidence" value="ECO:0007669"/>
    <property type="project" value="TreeGrafter"/>
</dbReference>
<dbReference type="OrthoDB" id="8943443at2759"/>
<keyword evidence="2" id="KW-1133">Transmembrane helix</keyword>
<evidence type="ECO:0000256" key="3">
    <source>
        <dbReference type="SAM" id="SignalP"/>
    </source>
</evidence>
<dbReference type="PANTHER" id="PTHR28645:SF1">
    <property type="entry name" value="TRANSMEMBRANE PROTEIN 119"/>
    <property type="match status" value="1"/>
</dbReference>
<feature type="chain" id="PRO_5034330973" description="Transmembrane protein 119" evidence="3">
    <location>
        <begin position="24"/>
        <end position="266"/>
    </location>
</feature>
<sequence>MRLSLTLHLSSTSLLLFSNICAGATPLPFNASSEAGGEARPRGSAPALFATRGPAGASTAGGLSRAVPVEETLLGRAAGFLRENLLLSIAAPSLLVAVIVLLCCASAVGRKRKSNAYYPSSFPAQKYQLRADIRNAAKNLRTPAGSPAGETGGKETRPQPAEVKGWTERPAAAASEGAEGGDVSPGQEAEMSRAPEEHRCPTQPQDALLDPAEDATLEGDGFGQEAERDEAPTQEAREEATTSPPGPAQKDEAPSVELITAETAAF</sequence>
<organism evidence="4 5">
    <name type="scientific">Scleropages formosus</name>
    <name type="common">Asian bonytongue</name>
    <name type="synonym">Osteoglossum formosum</name>
    <dbReference type="NCBI Taxonomy" id="113540"/>
    <lineage>
        <taxon>Eukaryota</taxon>
        <taxon>Metazoa</taxon>
        <taxon>Chordata</taxon>
        <taxon>Craniata</taxon>
        <taxon>Vertebrata</taxon>
        <taxon>Euteleostomi</taxon>
        <taxon>Actinopterygii</taxon>
        <taxon>Neopterygii</taxon>
        <taxon>Teleostei</taxon>
        <taxon>Osteoglossocephala</taxon>
        <taxon>Osteoglossomorpha</taxon>
        <taxon>Osteoglossiformes</taxon>
        <taxon>Osteoglossidae</taxon>
        <taxon>Scleropages</taxon>
    </lineage>
</organism>
<feature type="compositionally biased region" description="Basic and acidic residues" evidence="1">
    <location>
        <begin position="225"/>
        <end position="240"/>
    </location>
</feature>
<dbReference type="GO" id="GO:0045669">
    <property type="term" value="P:positive regulation of osteoblast differentiation"/>
    <property type="evidence" value="ECO:0007669"/>
    <property type="project" value="TreeGrafter"/>
</dbReference>
<reference evidence="4 5" key="1">
    <citation type="submission" date="2019-04" db="EMBL/GenBank/DDBJ databases">
        <authorList>
            <consortium name="Wellcome Sanger Institute Data Sharing"/>
        </authorList>
    </citation>
    <scope>NUCLEOTIDE SEQUENCE [LARGE SCALE GENOMIC DNA]</scope>
</reference>
<feature type="region of interest" description="Disordered" evidence="1">
    <location>
        <begin position="140"/>
        <end position="266"/>
    </location>
</feature>